<keyword evidence="1" id="KW-0812">Transmembrane</keyword>
<dbReference type="Pfam" id="PF12679">
    <property type="entry name" value="ABC2_membrane_2"/>
    <property type="match status" value="1"/>
</dbReference>
<dbReference type="Pfam" id="PF12040">
    <property type="entry name" value="DUF3526"/>
    <property type="match status" value="1"/>
</dbReference>
<evidence type="ECO:0000313" key="2">
    <source>
        <dbReference type="EMBL" id="SHK67019.1"/>
    </source>
</evidence>
<organism evidence="2 3">
    <name type="scientific">Reichenbachiella agariperforans</name>
    <dbReference type="NCBI Taxonomy" id="156994"/>
    <lineage>
        <taxon>Bacteria</taxon>
        <taxon>Pseudomonadati</taxon>
        <taxon>Bacteroidota</taxon>
        <taxon>Cytophagia</taxon>
        <taxon>Cytophagales</taxon>
        <taxon>Reichenbachiellaceae</taxon>
        <taxon>Reichenbachiella</taxon>
    </lineage>
</organism>
<proteinExistence type="predicted"/>
<dbReference type="EMBL" id="FRAA01000007">
    <property type="protein sequence ID" value="SHK67019.1"/>
    <property type="molecule type" value="Genomic_DNA"/>
</dbReference>
<dbReference type="PANTHER" id="PTHR43471:SF1">
    <property type="entry name" value="ABC TRANSPORTER PERMEASE PROTEIN NOSY-RELATED"/>
    <property type="match status" value="1"/>
</dbReference>
<dbReference type="InterPro" id="IPR021913">
    <property type="entry name" value="DUF3526"/>
</dbReference>
<feature type="transmembrane region" description="Helical" evidence="1">
    <location>
        <begin position="247"/>
        <end position="266"/>
    </location>
</feature>
<keyword evidence="1" id="KW-1133">Transmembrane helix</keyword>
<feature type="transmembrane region" description="Helical" evidence="1">
    <location>
        <begin position="452"/>
        <end position="469"/>
    </location>
</feature>
<reference evidence="3" key="1">
    <citation type="submission" date="2016-11" db="EMBL/GenBank/DDBJ databases">
        <authorList>
            <person name="Varghese N."/>
            <person name="Submissions S."/>
        </authorList>
    </citation>
    <scope>NUCLEOTIDE SEQUENCE [LARGE SCALE GENOMIC DNA]</scope>
    <source>
        <strain evidence="3">DSM 26134</strain>
    </source>
</reference>
<feature type="transmembrane region" description="Helical" evidence="1">
    <location>
        <begin position="128"/>
        <end position="150"/>
    </location>
</feature>
<evidence type="ECO:0000313" key="3">
    <source>
        <dbReference type="Proteomes" id="UP000184474"/>
    </source>
</evidence>
<dbReference type="PANTHER" id="PTHR43471">
    <property type="entry name" value="ABC TRANSPORTER PERMEASE"/>
    <property type="match status" value="1"/>
</dbReference>
<evidence type="ECO:0000256" key="1">
    <source>
        <dbReference type="SAM" id="Phobius"/>
    </source>
</evidence>
<dbReference type="GO" id="GO:0005886">
    <property type="term" value="C:plasma membrane"/>
    <property type="evidence" value="ECO:0007669"/>
    <property type="project" value="UniProtKB-SubCell"/>
</dbReference>
<name>A0A1M6UCV5_REIAG</name>
<keyword evidence="1" id="KW-0472">Membrane</keyword>
<keyword evidence="3" id="KW-1185">Reference proteome</keyword>
<accession>A0A1M6UCV5</accession>
<protein>
    <submittedName>
        <fullName evidence="2">ABC-2 type transport system permease protein</fullName>
    </submittedName>
</protein>
<feature type="transmembrane region" description="Helical" evidence="1">
    <location>
        <begin position="20"/>
        <end position="40"/>
    </location>
</feature>
<dbReference type="AlphaFoldDB" id="A0A1M6UCV5"/>
<sequence length="478" mass="54844">MNQLIFIAKKEIKVAIRERLVISLGAIIILLLGVALYAGYISYRQQQQIITQTQIEKRQEWLNQGDKHPHIAAHYGTFVFKPKTILSLFDFGLDAYTGTSVYLEAHHQHEFMFRPAQDHSSMIRFGELSAALVLQVLVPLLIIFLAFASFTRERESGTLKLLMSQGTSFNTLTWGKILAYAVMLAVILLPFLLGLVLLSVSHMSYDVIPDITVRVAMLVLIYGLYLCFFIAFSVWVSLRSGSGRNALLTLLTCWIFFAILLPKTVANLSESFYSLPSMREFKAQIDETKRNGLDGKTPRSVRMANLKKEYLEKYGVDSVQQLPFNFEGVSMQAGEEFGDQVYDYHLNNLREIFHKQNQLGSIASLFNPYLAVQHLSMALSGTDIHTFIHFEEEVERYRRELVRKMNQDMAENSKYGEFYGYKAGSDLWGEIEDFSYRAPTAWQLLSYYKLELISLMLWMALTMVLLHVANRKMKPIHE</sequence>
<feature type="transmembrane region" description="Helical" evidence="1">
    <location>
        <begin position="177"/>
        <end position="199"/>
    </location>
</feature>
<gene>
    <name evidence="2" type="ORF">SAMN04488028_10766</name>
</gene>
<dbReference type="GO" id="GO:0140359">
    <property type="term" value="F:ABC-type transporter activity"/>
    <property type="evidence" value="ECO:0007669"/>
    <property type="project" value="InterPro"/>
</dbReference>
<dbReference type="RefSeq" id="WP_073124206.1">
    <property type="nucleotide sequence ID" value="NZ_FRAA01000007.1"/>
</dbReference>
<dbReference type="Proteomes" id="UP000184474">
    <property type="component" value="Unassembled WGS sequence"/>
</dbReference>
<feature type="transmembrane region" description="Helical" evidence="1">
    <location>
        <begin position="211"/>
        <end position="235"/>
    </location>
</feature>
<dbReference type="STRING" id="156994.SAMN04488028_10766"/>